<comment type="caution">
    <text evidence="1">The sequence shown here is derived from an EMBL/GenBank/DDBJ whole genome shotgun (WGS) entry which is preliminary data.</text>
</comment>
<dbReference type="EMBL" id="SRLB01000010">
    <property type="protein sequence ID" value="TGD98773.1"/>
    <property type="molecule type" value="Genomic_DNA"/>
</dbReference>
<proteinExistence type="predicted"/>
<dbReference type="Proteomes" id="UP000297535">
    <property type="component" value="Unassembled WGS sequence"/>
</dbReference>
<keyword evidence="2" id="KW-1185">Reference proteome</keyword>
<evidence type="ECO:0000313" key="1">
    <source>
        <dbReference type="EMBL" id="TGD98773.1"/>
    </source>
</evidence>
<dbReference type="OrthoDB" id="7999086at2"/>
<protein>
    <submittedName>
        <fullName evidence="1">Uncharacterized protein</fullName>
    </submittedName>
</protein>
<organism evidence="1 2">
    <name type="scientific">Methylobacterium nonmethylotrophicum</name>
    <dbReference type="NCBI Taxonomy" id="1141884"/>
    <lineage>
        <taxon>Bacteria</taxon>
        <taxon>Pseudomonadati</taxon>
        <taxon>Pseudomonadota</taxon>
        <taxon>Alphaproteobacteria</taxon>
        <taxon>Hyphomicrobiales</taxon>
        <taxon>Methylobacteriaceae</taxon>
        <taxon>Methylobacterium</taxon>
    </lineage>
</organism>
<name>A0A4Z0NRD8_9HYPH</name>
<sequence length="84" mass="8415">MAQGHPVEIRERTLPVLGGIARLPGGVERAGDPLRHPALASEAAASSVTPSILVPDGTDLAVLAARPARHPAAVEARVGAAVAS</sequence>
<accession>A0A4Z0NRD8</accession>
<reference evidence="1 2" key="1">
    <citation type="submission" date="2019-04" db="EMBL/GenBank/DDBJ databases">
        <authorList>
            <person name="Feng G."/>
            <person name="Zhu H."/>
        </authorList>
    </citation>
    <scope>NUCLEOTIDE SEQUENCE [LARGE SCALE GENOMIC DNA]</scope>
    <source>
        <strain evidence="1 2">6HR-1</strain>
    </source>
</reference>
<evidence type="ECO:0000313" key="2">
    <source>
        <dbReference type="Proteomes" id="UP000297535"/>
    </source>
</evidence>
<gene>
    <name evidence="1" type="ORF">EU555_15705</name>
</gene>
<dbReference type="AlphaFoldDB" id="A0A4Z0NRD8"/>
<dbReference type="RefSeq" id="WP_135415640.1">
    <property type="nucleotide sequence ID" value="NZ_SRLB01000010.1"/>
</dbReference>